<dbReference type="OrthoDB" id="5978902at2759"/>
<reference evidence="2" key="1">
    <citation type="submission" date="2025-08" db="UniProtKB">
        <authorList>
            <consortium name="RefSeq"/>
        </authorList>
    </citation>
    <scope>IDENTIFICATION</scope>
    <source>
        <tissue evidence="2">Tentacle</tissue>
    </source>
</reference>
<accession>A0A6P8HEI0</accession>
<gene>
    <name evidence="2" type="primary">LOC116288351</name>
</gene>
<dbReference type="KEGG" id="aten:116288351"/>
<evidence type="ECO:0000313" key="1">
    <source>
        <dbReference type="Proteomes" id="UP000515163"/>
    </source>
</evidence>
<sequence length="166" mass="18524">MVKVLIINAVIKGYHEFKIKPPIGMSLKVTKEYGNKYDEHACLVWIPELETIPRHLWDIVTDAKRNETIQTIAGLPIGRVPRGLSSCFWKLLESDDIECIKCEQTDVPCQSFPPWPQPMGSGGGAVIPCNYHVQVKQGCDASGVLSKINDAILNMPERNVLQVKIV</sequence>
<name>A0A6P8HEI0_ACTTE</name>
<evidence type="ECO:0000313" key="2">
    <source>
        <dbReference type="RefSeq" id="XP_031550980.1"/>
    </source>
</evidence>
<dbReference type="InParanoid" id="A0A6P8HEI0"/>
<dbReference type="Proteomes" id="UP000515163">
    <property type="component" value="Unplaced"/>
</dbReference>
<proteinExistence type="predicted"/>
<dbReference type="RefSeq" id="XP_031550980.1">
    <property type="nucleotide sequence ID" value="XM_031695120.1"/>
</dbReference>
<protein>
    <submittedName>
        <fullName evidence="2">Uncharacterized protein LOC116288351</fullName>
    </submittedName>
</protein>
<organism evidence="1 2">
    <name type="scientific">Actinia tenebrosa</name>
    <name type="common">Australian red waratah sea anemone</name>
    <dbReference type="NCBI Taxonomy" id="6105"/>
    <lineage>
        <taxon>Eukaryota</taxon>
        <taxon>Metazoa</taxon>
        <taxon>Cnidaria</taxon>
        <taxon>Anthozoa</taxon>
        <taxon>Hexacorallia</taxon>
        <taxon>Actiniaria</taxon>
        <taxon>Actiniidae</taxon>
        <taxon>Actinia</taxon>
    </lineage>
</organism>
<dbReference type="GeneID" id="116288351"/>
<keyword evidence="1" id="KW-1185">Reference proteome</keyword>
<dbReference type="AlphaFoldDB" id="A0A6P8HEI0"/>